<comment type="similarity">
    <text evidence="1 4">Belongs to the glycosyl hydrolase 43 family.</text>
</comment>
<dbReference type="EMBL" id="WXYO01000001">
    <property type="protein sequence ID" value="NAS10539.1"/>
    <property type="molecule type" value="Genomic_DNA"/>
</dbReference>
<accession>A0A6L9E7W9</accession>
<dbReference type="GO" id="GO:0005975">
    <property type="term" value="P:carbohydrate metabolic process"/>
    <property type="evidence" value="ECO:0007669"/>
    <property type="project" value="InterPro"/>
</dbReference>
<dbReference type="PANTHER" id="PTHR22925">
    <property type="entry name" value="GLYCOSYL HYDROLASE 43 FAMILY MEMBER"/>
    <property type="match status" value="1"/>
</dbReference>
<gene>
    <name evidence="5" type="ORF">GTQ38_00905</name>
</gene>
<evidence type="ECO:0000256" key="3">
    <source>
        <dbReference type="ARBA" id="ARBA00023295"/>
    </source>
</evidence>
<evidence type="ECO:0000256" key="1">
    <source>
        <dbReference type="ARBA" id="ARBA00009865"/>
    </source>
</evidence>
<dbReference type="AlphaFoldDB" id="A0A6L9E7W9"/>
<protein>
    <submittedName>
        <fullName evidence="5">Family 43 glycosylhydrolase</fullName>
    </submittedName>
</protein>
<dbReference type="PANTHER" id="PTHR22925:SF3">
    <property type="entry name" value="GLYCOSYL HYDROLASE FAMILY PROTEIN 43"/>
    <property type="match status" value="1"/>
</dbReference>
<dbReference type="InterPro" id="IPR006710">
    <property type="entry name" value="Glyco_hydro_43"/>
</dbReference>
<dbReference type="Gene3D" id="2.115.10.20">
    <property type="entry name" value="Glycosyl hydrolase domain, family 43"/>
    <property type="match status" value="2"/>
</dbReference>
<keyword evidence="6" id="KW-1185">Reference proteome</keyword>
<evidence type="ECO:0000256" key="4">
    <source>
        <dbReference type="RuleBase" id="RU361187"/>
    </source>
</evidence>
<comment type="caution">
    <text evidence="5">The sequence shown here is derived from an EMBL/GenBank/DDBJ whole genome shotgun (WGS) entry which is preliminary data.</text>
</comment>
<dbReference type="SUPFAM" id="SSF75005">
    <property type="entry name" value="Arabinanase/levansucrase/invertase"/>
    <property type="match status" value="1"/>
</dbReference>
<reference evidence="5 6" key="1">
    <citation type="submission" date="2020-01" db="EMBL/GenBank/DDBJ databases">
        <title>Bacteria diversity of Porities sp.</title>
        <authorList>
            <person name="Wang G."/>
        </authorList>
    </citation>
    <scope>NUCLEOTIDE SEQUENCE [LARGE SCALE GENOMIC DNA]</scope>
    <source>
        <strain evidence="5 6">R33</strain>
    </source>
</reference>
<evidence type="ECO:0000256" key="2">
    <source>
        <dbReference type="ARBA" id="ARBA00022801"/>
    </source>
</evidence>
<keyword evidence="3 4" id="KW-0326">Glycosidase</keyword>
<name>A0A6L9E7W9_9FLAO</name>
<dbReference type="RefSeq" id="WP_161433342.1">
    <property type="nucleotide sequence ID" value="NZ_WXYO01000001.1"/>
</dbReference>
<dbReference type="GO" id="GO:0004553">
    <property type="term" value="F:hydrolase activity, hydrolyzing O-glycosyl compounds"/>
    <property type="evidence" value="ECO:0007669"/>
    <property type="project" value="InterPro"/>
</dbReference>
<evidence type="ECO:0000313" key="6">
    <source>
        <dbReference type="Proteomes" id="UP000475249"/>
    </source>
</evidence>
<proteinExistence type="inferred from homology"/>
<dbReference type="Proteomes" id="UP000475249">
    <property type="component" value="Unassembled WGS sequence"/>
</dbReference>
<sequence length="459" mass="52136">MTVKNTVPKFDASGNIVDAHDGRVIQFGDTFYWYGTSYGNTNGFTTANRYVCYSSKDLKTWKKVGALLRDQPEGVYYRPHVIYNAKTEKYVLWYNWYPQLWNGQFGVALSDTPEGPFTIIKDNVKMARSELGLGDFGLFVDDDNIAYISYNTINNHQVSIEKLSADYLSSTMENGGVISEHMEAGSQFKRNGKYYLLTDYTCCFCNYGSGARVYISDNPLTGYTLTTNINRYPGRFAPLLHDGIARGTAYETLKKVDGAFESAESTFHNERSLKGIVLDVFTGNRPENCGDVSNPRVHPEITTPEFKVYQWDFGQWKEVQITTVQVEKSALREHITLQFDTVKTNRIKITPSNKNGAEAIYINEVKFEAVANSAIMGSYITGVHIAKNPIIPAQQTYVMKLKTSEGEQFLWMGDLWGSASDNIKGHDYQYWSKPLEFYEYGTIKPLEWVDSWSFTPDKN</sequence>
<keyword evidence="2 4" id="KW-0378">Hydrolase</keyword>
<dbReference type="Pfam" id="PF04616">
    <property type="entry name" value="Glyco_hydro_43"/>
    <property type="match status" value="1"/>
</dbReference>
<organism evidence="5 6">
    <name type="scientific">Poritiphilus flavus</name>
    <dbReference type="NCBI Taxonomy" id="2697053"/>
    <lineage>
        <taxon>Bacteria</taxon>
        <taxon>Pseudomonadati</taxon>
        <taxon>Bacteroidota</taxon>
        <taxon>Flavobacteriia</taxon>
        <taxon>Flavobacteriales</taxon>
        <taxon>Flavobacteriaceae</taxon>
        <taxon>Poritiphilus</taxon>
    </lineage>
</organism>
<dbReference type="InterPro" id="IPR023296">
    <property type="entry name" value="Glyco_hydro_beta-prop_sf"/>
</dbReference>
<evidence type="ECO:0000313" key="5">
    <source>
        <dbReference type="EMBL" id="NAS10539.1"/>
    </source>
</evidence>